<dbReference type="AlphaFoldDB" id="A0A1Y2I2F1"/>
<evidence type="ECO:0000313" key="3">
    <source>
        <dbReference type="EMBL" id="ORZ41030.1"/>
    </source>
</evidence>
<dbReference type="InterPro" id="IPR023214">
    <property type="entry name" value="HAD_sf"/>
</dbReference>
<keyword evidence="4" id="KW-1185">Reference proteome</keyword>
<dbReference type="InterPro" id="IPR004274">
    <property type="entry name" value="FCP1_dom"/>
</dbReference>
<dbReference type="Gene3D" id="3.40.50.1000">
    <property type="entry name" value="HAD superfamily/HAD-like"/>
    <property type="match status" value="1"/>
</dbReference>
<dbReference type="SUPFAM" id="SSF56784">
    <property type="entry name" value="HAD-like"/>
    <property type="match status" value="1"/>
</dbReference>
<dbReference type="Proteomes" id="UP000193411">
    <property type="component" value="Unassembled WGS sequence"/>
</dbReference>
<dbReference type="OrthoDB" id="10249888at2759"/>
<organism evidence="3 4">
    <name type="scientific">Catenaria anguillulae PL171</name>
    <dbReference type="NCBI Taxonomy" id="765915"/>
    <lineage>
        <taxon>Eukaryota</taxon>
        <taxon>Fungi</taxon>
        <taxon>Fungi incertae sedis</taxon>
        <taxon>Blastocladiomycota</taxon>
        <taxon>Blastocladiomycetes</taxon>
        <taxon>Blastocladiales</taxon>
        <taxon>Catenariaceae</taxon>
        <taxon>Catenaria</taxon>
    </lineage>
</organism>
<accession>A0A1Y2I2F1</accession>
<evidence type="ECO:0000256" key="1">
    <source>
        <dbReference type="SAM" id="MobiDB-lite"/>
    </source>
</evidence>
<comment type="caution">
    <text evidence="3">The sequence shown here is derived from an EMBL/GenBank/DDBJ whole genome shotgun (WGS) entry which is preliminary data.</text>
</comment>
<dbReference type="InterPro" id="IPR036412">
    <property type="entry name" value="HAD-like_sf"/>
</dbReference>
<feature type="region of interest" description="Disordered" evidence="1">
    <location>
        <begin position="101"/>
        <end position="126"/>
    </location>
</feature>
<gene>
    <name evidence="3" type="ORF">BCR44DRAFT_103739</name>
</gene>
<feature type="domain" description="FCP1 homology" evidence="2">
    <location>
        <begin position="11"/>
        <end position="106"/>
    </location>
</feature>
<name>A0A1Y2I2F1_9FUNG</name>
<feature type="non-terminal residue" evidence="3">
    <location>
        <position position="1"/>
    </location>
</feature>
<dbReference type="Pfam" id="PF03031">
    <property type="entry name" value="NIF"/>
    <property type="match status" value="1"/>
</dbReference>
<dbReference type="EMBL" id="MCFL01000002">
    <property type="protein sequence ID" value="ORZ41030.1"/>
    <property type="molecule type" value="Genomic_DNA"/>
</dbReference>
<evidence type="ECO:0000259" key="2">
    <source>
        <dbReference type="Pfam" id="PF03031"/>
    </source>
</evidence>
<evidence type="ECO:0000313" key="4">
    <source>
        <dbReference type="Proteomes" id="UP000193411"/>
    </source>
</evidence>
<sequence length="158" mass="17144">GKSVIVSSDAPKFLAWAATKFEVAVCSLGEQMYVDQVCGLLDPDGSKITGPRFSARQEYNYVSKNGADRAAVLRKPVKSLAAMYPFAASHHDNIILVDRNRQSHSQPSSTTAPPPPARPTDAAASTTPTGPWDVCLFPVVASLLDRVHAGYFRKLEDW</sequence>
<feature type="non-terminal residue" evidence="3">
    <location>
        <position position="158"/>
    </location>
</feature>
<protein>
    <recommendedName>
        <fullName evidence="2">FCP1 homology domain-containing protein</fullName>
    </recommendedName>
</protein>
<reference evidence="3 4" key="1">
    <citation type="submission" date="2016-07" db="EMBL/GenBank/DDBJ databases">
        <title>Pervasive Adenine N6-methylation of Active Genes in Fungi.</title>
        <authorList>
            <consortium name="DOE Joint Genome Institute"/>
            <person name="Mondo S.J."/>
            <person name="Dannebaum R.O."/>
            <person name="Kuo R.C."/>
            <person name="Labutti K."/>
            <person name="Haridas S."/>
            <person name="Kuo A."/>
            <person name="Salamov A."/>
            <person name="Ahrendt S.R."/>
            <person name="Lipzen A."/>
            <person name="Sullivan W."/>
            <person name="Andreopoulos W.B."/>
            <person name="Clum A."/>
            <person name="Lindquist E."/>
            <person name="Daum C."/>
            <person name="Ramamoorthy G.K."/>
            <person name="Gryganskyi A."/>
            <person name="Culley D."/>
            <person name="Magnuson J.K."/>
            <person name="James T.Y."/>
            <person name="O'Malley M.A."/>
            <person name="Stajich J.E."/>
            <person name="Spatafora J.W."/>
            <person name="Visel A."/>
            <person name="Grigoriev I.V."/>
        </authorList>
    </citation>
    <scope>NUCLEOTIDE SEQUENCE [LARGE SCALE GENOMIC DNA]</scope>
    <source>
        <strain evidence="3 4">PL171</strain>
    </source>
</reference>
<dbReference type="STRING" id="765915.A0A1Y2I2F1"/>
<proteinExistence type="predicted"/>